<feature type="transmembrane region" description="Helical" evidence="8">
    <location>
        <begin position="134"/>
        <end position="151"/>
    </location>
</feature>
<dbReference type="EMBL" id="JAKLWS010000001">
    <property type="protein sequence ID" value="MCG2587061.1"/>
    <property type="molecule type" value="Genomic_DNA"/>
</dbReference>
<dbReference type="RefSeq" id="WP_237851908.1">
    <property type="nucleotide sequence ID" value="NZ_JAKLWS010000001.1"/>
</dbReference>
<proteinExistence type="predicted"/>
<evidence type="ECO:0000256" key="3">
    <source>
        <dbReference type="ARBA" id="ARBA00022676"/>
    </source>
</evidence>
<feature type="transmembrane region" description="Helical" evidence="8">
    <location>
        <begin position="6"/>
        <end position="27"/>
    </location>
</feature>
<feature type="transmembrane region" description="Helical" evidence="8">
    <location>
        <begin position="241"/>
        <end position="261"/>
    </location>
</feature>
<name>A0ABS9K887_9BACT</name>
<evidence type="ECO:0000256" key="5">
    <source>
        <dbReference type="ARBA" id="ARBA00022692"/>
    </source>
</evidence>
<keyword evidence="10" id="KW-1185">Reference proteome</keyword>
<evidence type="ECO:0000256" key="2">
    <source>
        <dbReference type="ARBA" id="ARBA00022475"/>
    </source>
</evidence>
<feature type="transmembrane region" description="Helical" evidence="8">
    <location>
        <begin position="84"/>
        <end position="104"/>
    </location>
</feature>
<keyword evidence="2" id="KW-1003">Cell membrane</keyword>
<keyword evidence="5 8" id="KW-0812">Transmembrane</keyword>
<organism evidence="9 10">
    <name type="scientific">Rhodohalobacter sulfatireducens</name>
    <dbReference type="NCBI Taxonomy" id="2911366"/>
    <lineage>
        <taxon>Bacteria</taxon>
        <taxon>Pseudomonadati</taxon>
        <taxon>Balneolota</taxon>
        <taxon>Balneolia</taxon>
        <taxon>Balneolales</taxon>
        <taxon>Balneolaceae</taxon>
        <taxon>Rhodohalobacter</taxon>
    </lineage>
</organism>
<feature type="transmembrane region" description="Helical" evidence="8">
    <location>
        <begin position="268"/>
        <end position="284"/>
    </location>
</feature>
<keyword evidence="7 8" id="KW-0472">Membrane</keyword>
<evidence type="ECO:0000256" key="8">
    <source>
        <dbReference type="SAM" id="Phobius"/>
    </source>
</evidence>
<comment type="subcellular location">
    <subcellularLocation>
        <location evidence="1">Cell membrane</location>
        <topology evidence="1">Multi-pass membrane protein</topology>
    </subcellularLocation>
</comment>
<evidence type="ECO:0000256" key="7">
    <source>
        <dbReference type="ARBA" id="ARBA00023136"/>
    </source>
</evidence>
<dbReference type="PANTHER" id="PTHR33908:SF11">
    <property type="entry name" value="MEMBRANE PROTEIN"/>
    <property type="match status" value="1"/>
</dbReference>
<gene>
    <name evidence="9" type="ORF">L6773_00685</name>
</gene>
<evidence type="ECO:0008006" key="11">
    <source>
        <dbReference type="Google" id="ProtNLM"/>
    </source>
</evidence>
<dbReference type="InterPro" id="IPR050297">
    <property type="entry name" value="LipidA_mod_glycosyltrf_83"/>
</dbReference>
<comment type="caution">
    <text evidence="9">The sequence shown here is derived from an EMBL/GenBank/DDBJ whole genome shotgun (WGS) entry which is preliminary data.</text>
</comment>
<keyword evidence="6 8" id="KW-1133">Transmembrane helix</keyword>
<feature type="transmembrane region" description="Helical" evidence="8">
    <location>
        <begin position="335"/>
        <end position="355"/>
    </location>
</feature>
<dbReference type="PANTHER" id="PTHR33908">
    <property type="entry name" value="MANNOSYLTRANSFERASE YKCB-RELATED"/>
    <property type="match status" value="1"/>
</dbReference>
<evidence type="ECO:0000256" key="6">
    <source>
        <dbReference type="ARBA" id="ARBA00022989"/>
    </source>
</evidence>
<feature type="transmembrane region" description="Helical" evidence="8">
    <location>
        <begin position="304"/>
        <end position="323"/>
    </location>
</feature>
<evidence type="ECO:0000313" key="10">
    <source>
        <dbReference type="Proteomes" id="UP001165366"/>
    </source>
</evidence>
<reference evidence="9" key="1">
    <citation type="submission" date="2022-01" db="EMBL/GenBank/DDBJ databases">
        <authorList>
            <person name="Wang Y."/>
        </authorList>
    </citation>
    <scope>NUCLEOTIDE SEQUENCE</scope>
    <source>
        <strain evidence="9">WB101</strain>
    </source>
</reference>
<protein>
    <recommendedName>
        <fullName evidence="11">Glycosyltransferase RgtA/B/C/D-like domain-containing protein</fullName>
    </recommendedName>
</protein>
<keyword evidence="3" id="KW-0328">Glycosyltransferase</keyword>
<evidence type="ECO:0000256" key="1">
    <source>
        <dbReference type="ARBA" id="ARBA00004651"/>
    </source>
</evidence>
<feature type="transmembrane region" description="Helical" evidence="8">
    <location>
        <begin position="200"/>
        <end position="221"/>
    </location>
</feature>
<dbReference type="Proteomes" id="UP001165366">
    <property type="component" value="Unassembled WGS sequence"/>
</dbReference>
<sequence length="465" mass="52418">MRDLKLWIPVLAFFISFAATYPGSIILKDEANYIRQASAFAKGDIHVTYVNPVTQERTEVRPSEYPPGTSLITAPFISIGGWHAAHWMPAIALVLAILFTAFLLKIAGYHPAYSLLLFIFPPALVMARVVSSDVISATFVALGWLLFWKGISKKSTPGTSLLFLSGFVAGISMLIRETNALLFVPLFLGALIRKDRGWNWILVGGLLGLSIRLFASYLVFGDPMFAKENAGFSFYAISNNILLYLVALTIFAPGGLLFAALYKGKRRYEVISTVYIFFIFYLVYNSGYETSGFLKSLALGPRFFIPLLPVMALAMAESVPRLFNPIFLKFKRRQFILRGGLLLITSGIILTNVLLHEWAEVHENIQEKIEEHVPENSAVITNFQATLKYVSELQGYPARVNFFELTPEEAEQIGDAYIIFVQRSESTYWRETAGSENRFLESIPTEPVFNQEYLDNYHLKIYRTN</sequence>
<feature type="transmembrane region" description="Helical" evidence="8">
    <location>
        <begin position="163"/>
        <end position="188"/>
    </location>
</feature>
<evidence type="ECO:0000256" key="4">
    <source>
        <dbReference type="ARBA" id="ARBA00022679"/>
    </source>
</evidence>
<evidence type="ECO:0000313" key="9">
    <source>
        <dbReference type="EMBL" id="MCG2587061.1"/>
    </source>
</evidence>
<accession>A0ABS9K887</accession>
<keyword evidence="4" id="KW-0808">Transferase</keyword>
<reference evidence="9" key="2">
    <citation type="submission" date="2024-05" db="EMBL/GenBank/DDBJ databases">
        <title>Rhodohalobacter halophilus gen. nov., sp. nov., a moderately halophilic member of the family Balneolaceae.</title>
        <authorList>
            <person name="Xia J."/>
        </authorList>
    </citation>
    <scope>NUCLEOTIDE SEQUENCE</scope>
    <source>
        <strain evidence="9">WB101</strain>
    </source>
</reference>